<accession>A0A172QEW3</accession>
<protein>
    <submittedName>
        <fullName evidence="6">p0 protein</fullName>
    </submittedName>
</protein>
<dbReference type="GO" id="GO:0016032">
    <property type="term" value="P:viral process"/>
    <property type="evidence" value="ECO:0007669"/>
    <property type="project" value="InterPro"/>
</dbReference>
<reference evidence="6" key="1">
    <citation type="submission" date="2016-01" db="EMBL/GenBank/DDBJ databases">
        <title>Beet western yellows virus infection in carnivorous plants from the Nepenthes mirabilis species.</title>
        <authorList>
            <person name="Hehn A."/>
            <person name="Miguel S."/>
            <person name="Bourgaud F."/>
        </authorList>
    </citation>
    <scope>NUCLEOTIDE SEQUENCE</scope>
    <source>
        <strain evidence="5">Mulhouse</strain>
        <strain evidence="6">Rouen 1</strain>
        <strain evidence="7">Rouen 2</strain>
    </source>
</reference>
<dbReference type="EMBL" id="KU521325">
    <property type="protein sequence ID" value="AND83066.1"/>
    <property type="molecule type" value="Genomic_RNA"/>
</dbReference>
<sequence length="238" mass="27506">MLFETYNHILIFGANRFLTTGERILNTAEFLIKYFILFVKHDNANVNVFLARLPLLLSEQLQGDFCYVPGRRQRHRLARLHKACGAPLHSSSAVDLRLPPTQDVAGLFLARNASRSMGERIYKHQDLFVKGKNEFNKFLSVWCADAERSLSQVSKVCTERNNVCLELTNLGFALRALVLNPRVHCRNAYTRVALCVYHIYGEDSGLDFWRLANFPLQYWPYHIEKHFTSSVVQKILQM</sequence>
<proteinExistence type="predicted"/>
<keyword evidence="2" id="KW-0945">Host-virus interaction</keyword>
<dbReference type="Pfam" id="PF04662">
    <property type="entry name" value="Luteo_PO"/>
    <property type="match status" value="1"/>
</dbReference>
<evidence type="ECO:0000313" key="7">
    <source>
        <dbReference type="EMBL" id="AND83072.1"/>
    </source>
</evidence>
<dbReference type="EMBL" id="KU521326">
    <property type="protein sequence ID" value="AND83072.1"/>
    <property type="molecule type" value="Genomic_RNA"/>
</dbReference>
<keyword evidence="3" id="KW-1090">Inhibition of host innate immune response by virus</keyword>
<dbReference type="EMBL" id="KU521324">
    <property type="protein sequence ID" value="AND83060.1"/>
    <property type="molecule type" value="Genomic_RNA"/>
</dbReference>
<evidence type="ECO:0000256" key="1">
    <source>
        <dbReference type="ARBA" id="ARBA00022463"/>
    </source>
</evidence>
<dbReference type="GO" id="GO:0052170">
    <property type="term" value="P:symbiont-mediated suppression of host innate immune response"/>
    <property type="evidence" value="ECO:0007669"/>
    <property type="project" value="UniProtKB-KW"/>
</dbReference>
<keyword evidence="1" id="KW-0941">Suppressor of RNA silencing</keyword>
<keyword evidence="4" id="KW-0899">Viral immunoevasion</keyword>
<evidence type="ECO:0000313" key="5">
    <source>
        <dbReference type="EMBL" id="AND83060.1"/>
    </source>
</evidence>
<organism evidence="6">
    <name type="scientific">Beet western yellows virus</name>
    <dbReference type="NCBI Taxonomy" id="12042"/>
    <lineage>
        <taxon>Viruses</taxon>
        <taxon>Riboviria</taxon>
        <taxon>Orthornavirae</taxon>
        <taxon>Pisuviricota</taxon>
        <taxon>Pisoniviricetes</taxon>
        <taxon>Sobelivirales</taxon>
        <taxon>Solemoviridae</taxon>
        <taxon>Polerovirus</taxon>
        <taxon>Polerovirus BWYV</taxon>
    </lineage>
</organism>
<name>A0A172QEW3_9VIRU</name>
<evidence type="ECO:0000256" key="2">
    <source>
        <dbReference type="ARBA" id="ARBA00022581"/>
    </source>
</evidence>
<evidence type="ECO:0000256" key="4">
    <source>
        <dbReference type="ARBA" id="ARBA00023280"/>
    </source>
</evidence>
<dbReference type="InterPro" id="IPR006755">
    <property type="entry name" value="Virus_P0"/>
</dbReference>
<evidence type="ECO:0000313" key="6">
    <source>
        <dbReference type="EMBL" id="AND83066.1"/>
    </source>
</evidence>
<evidence type="ECO:0000256" key="3">
    <source>
        <dbReference type="ARBA" id="ARBA00022632"/>
    </source>
</evidence>